<dbReference type="Gene3D" id="3.30.110.170">
    <property type="entry name" value="Protein of unknown function (DUF541), domain 1"/>
    <property type="match status" value="1"/>
</dbReference>
<dbReference type="Pfam" id="PF04402">
    <property type="entry name" value="SIMPL"/>
    <property type="match status" value="1"/>
</dbReference>
<evidence type="ECO:0000313" key="2">
    <source>
        <dbReference type="Proteomes" id="UP000543224"/>
    </source>
</evidence>
<accession>A0A6V8NYH7</accession>
<organism evidence="1 2">
    <name type="scientific">Candidatus Hakubella thermalkaliphila</name>
    <dbReference type="NCBI Taxonomy" id="2754717"/>
    <lineage>
        <taxon>Bacteria</taxon>
        <taxon>Bacillati</taxon>
        <taxon>Actinomycetota</taxon>
        <taxon>Actinomycetota incertae sedis</taxon>
        <taxon>Candidatus Hakubellales</taxon>
        <taxon>Candidatus Hakubellaceae</taxon>
        <taxon>Candidatus Hakubella</taxon>
    </lineage>
</organism>
<evidence type="ECO:0000313" key="1">
    <source>
        <dbReference type="EMBL" id="GFP25325.1"/>
    </source>
</evidence>
<comment type="caution">
    <text evidence="1">The sequence shown here is derived from an EMBL/GenBank/DDBJ whole genome shotgun (WGS) entry which is preliminary data.</text>
</comment>
<dbReference type="AlphaFoldDB" id="A0A6V8NYH7"/>
<name>A0A6V8NYH7_9ACTN</name>
<reference evidence="1 2" key="1">
    <citation type="journal article" date="2020" name="Front. Microbiol.">
        <title>Single-cell genomics of novel Actinobacteria with the Wood-Ljungdahl pathway discovered in a serpentinizing system.</title>
        <authorList>
            <person name="Merino N."/>
            <person name="Kawai M."/>
            <person name="Boyd E.S."/>
            <person name="Colman D.R."/>
            <person name="McGlynn S.E."/>
            <person name="Nealson K.H."/>
            <person name="Kurokawa K."/>
            <person name="Hongoh Y."/>
        </authorList>
    </citation>
    <scope>NUCLEOTIDE SEQUENCE [LARGE SCALE GENOMIC DNA]</scope>
    <source>
        <strain evidence="1 2">S25</strain>
    </source>
</reference>
<gene>
    <name evidence="1" type="ORF">HKBW3S25_00797</name>
</gene>
<evidence type="ECO:0008006" key="3">
    <source>
        <dbReference type="Google" id="ProtNLM"/>
    </source>
</evidence>
<sequence>MDERGVQSESAVDLSYHLRLTALDKPKAEALAASTGVRLKEVYSARESGLAAPIPGAYPGYYVMGAEGPGEITPPPVAGQNIEIRAAVEITYVIE</sequence>
<dbReference type="EMBL" id="BLRX01000071">
    <property type="protein sequence ID" value="GFP25325.1"/>
    <property type="molecule type" value="Genomic_DNA"/>
</dbReference>
<dbReference type="InterPro" id="IPR007497">
    <property type="entry name" value="SIMPL/DUF541"/>
</dbReference>
<dbReference type="Proteomes" id="UP000543224">
    <property type="component" value="Unassembled WGS sequence"/>
</dbReference>
<proteinExistence type="predicted"/>
<protein>
    <recommendedName>
        <fullName evidence="3">26 kDa periplasmic immunogenic protein</fullName>
    </recommendedName>
</protein>